<dbReference type="Proteomes" id="UP001237642">
    <property type="component" value="Unassembled WGS sequence"/>
</dbReference>
<proteinExistence type="predicted"/>
<organism evidence="1 2">
    <name type="scientific">Heracleum sosnowskyi</name>
    <dbReference type="NCBI Taxonomy" id="360622"/>
    <lineage>
        <taxon>Eukaryota</taxon>
        <taxon>Viridiplantae</taxon>
        <taxon>Streptophyta</taxon>
        <taxon>Embryophyta</taxon>
        <taxon>Tracheophyta</taxon>
        <taxon>Spermatophyta</taxon>
        <taxon>Magnoliopsida</taxon>
        <taxon>eudicotyledons</taxon>
        <taxon>Gunneridae</taxon>
        <taxon>Pentapetalae</taxon>
        <taxon>asterids</taxon>
        <taxon>campanulids</taxon>
        <taxon>Apiales</taxon>
        <taxon>Apiaceae</taxon>
        <taxon>Apioideae</taxon>
        <taxon>apioid superclade</taxon>
        <taxon>Tordylieae</taxon>
        <taxon>Tordyliinae</taxon>
        <taxon>Heracleum</taxon>
    </lineage>
</organism>
<evidence type="ECO:0000313" key="2">
    <source>
        <dbReference type="Proteomes" id="UP001237642"/>
    </source>
</evidence>
<dbReference type="EMBL" id="JAUIZM010000012">
    <property type="protein sequence ID" value="KAK1353750.1"/>
    <property type="molecule type" value="Genomic_DNA"/>
</dbReference>
<dbReference type="AlphaFoldDB" id="A0AAD8GRD1"/>
<dbReference type="PANTHER" id="PTHR15131">
    <property type="entry name" value="SMALL NUCLEAR RNA ACTIVATING COMPLEX, POLYPEPTIDE 1"/>
    <property type="match status" value="1"/>
</dbReference>
<accession>A0AAD8GRD1</accession>
<keyword evidence="2" id="KW-1185">Reference proteome</keyword>
<sequence>MFLFGAVNLKESSVTEKMKELRAKEDATIRIAQKKLFENSQIEHFIHMDLGMELDVYHLKKMSTDYERAKKLAVKEVGDSIDIQDIEHLTENHRLIGDVVGDTSEEWSHVKELFYQNTRYGQRPVDGHCEDGESCNLGQQQDTIHSELDHSPNERDDDNYQLEEDGIDDDFAMELEQELAHNEGDSEDELVMELEQTLSDYGGDSED</sequence>
<dbReference type="GO" id="GO:0042796">
    <property type="term" value="P:snRNA transcription by RNA polymerase III"/>
    <property type="evidence" value="ECO:0007669"/>
    <property type="project" value="TreeGrafter"/>
</dbReference>
<protein>
    <submittedName>
        <fullName evidence="1">Uncharacterized protein</fullName>
    </submittedName>
</protein>
<name>A0AAD8GRD1_9APIA</name>
<reference evidence="1" key="2">
    <citation type="submission" date="2023-05" db="EMBL/GenBank/DDBJ databases">
        <authorList>
            <person name="Schelkunov M.I."/>
        </authorList>
    </citation>
    <scope>NUCLEOTIDE SEQUENCE</scope>
    <source>
        <strain evidence="1">Hsosn_3</strain>
        <tissue evidence="1">Leaf</tissue>
    </source>
</reference>
<comment type="caution">
    <text evidence="1">The sequence shown here is derived from an EMBL/GenBank/DDBJ whole genome shotgun (WGS) entry which is preliminary data.</text>
</comment>
<evidence type="ECO:0000313" key="1">
    <source>
        <dbReference type="EMBL" id="KAK1353750.1"/>
    </source>
</evidence>
<dbReference type="GO" id="GO:0019185">
    <property type="term" value="C:snRNA-activating protein complex"/>
    <property type="evidence" value="ECO:0007669"/>
    <property type="project" value="TreeGrafter"/>
</dbReference>
<reference evidence="1" key="1">
    <citation type="submission" date="2023-02" db="EMBL/GenBank/DDBJ databases">
        <title>Genome of toxic invasive species Heracleum sosnowskyi carries increased number of genes despite the absence of recent whole-genome duplications.</title>
        <authorList>
            <person name="Schelkunov M."/>
            <person name="Shtratnikova V."/>
            <person name="Makarenko M."/>
            <person name="Klepikova A."/>
            <person name="Omelchenko D."/>
            <person name="Novikova G."/>
            <person name="Obukhova E."/>
            <person name="Bogdanov V."/>
            <person name="Penin A."/>
            <person name="Logacheva M."/>
        </authorList>
    </citation>
    <scope>NUCLEOTIDE SEQUENCE</scope>
    <source>
        <strain evidence="1">Hsosn_3</strain>
        <tissue evidence="1">Leaf</tissue>
    </source>
</reference>
<dbReference type="PANTHER" id="PTHR15131:SF3">
    <property type="entry name" value="SNRNA-ACTIVATING PROTEIN COMPLEX SUBUNIT 1"/>
    <property type="match status" value="1"/>
</dbReference>
<gene>
    <name evidence="1" type="ORF">POM88_052115</name>
</gene>
<dbReference type="GO" id="GO:0042795">
    <property type="term" value="P:snRNA transcription by RNA polymerase II"/>
    <property type="evidence" value="ECO:0007669"/>
    <property type="project" value="TreeGrafter"/>
</dbReference>
<dbReference type="GO" id="GO:0043565">
    <property type="term" value="F:sequence-specific DNA binding"/>
    <property type="evidence" value="ECO:0007669"/>
    <property type="project" value="TreeGrafter"/>
</dbReference>